<evidence type="ECO:0000256" key="1">
    <source>
        <dbReference type="SAM" id="Coils"/>
    </source>
</evidence>
<evidence type="ECO:0000313" key="2">
    <source>
        <dbReference type="EMBL" id="KAJ7413322.1"/>
    </source>
</evidence>
<keyword evidence="1" id="KW-0175">Coiled coil</keyword>
<dbReference type="PANTHER" id="PTHR33332">
    <property type="entry name" value="REVERSE TRANSCRIPTASE DOMAIN-CONTAINING PROTEIN"/>
    <property type="match status" value="1"/>
</dbReference>
<reference evidence="2" key="1">
    <citation type="submission" date="2019-10" db="EMBL/GenBank/DDBJ databases">
        <authorList>
            <person name="Soares A.E.R."/>
            <person name="Aleixo A."/>
            <person name="Schneider P."/>
            <person name="Miyaki C.Y."/>
            <person name="Schneider M.P."/>
            <person name="Mello C."/>
            <person name="Vasconcelos A.T.R."/>
        </authorList>
    </citation>
    <scope>NUCLEOTIDE SEQUENCE</scope>
    <source>
        <tissue evidence="2">Muscle</tissue>
    </source>
</reference>
<dbReference type="Proteomes" id="UP001145742">
    <property type="component" value="Unassembled WGS sequence"/>
</dbReference>
<proteinExistence type="predicted"/>
<evidence type="ECO:0000313" key="3">
    <source>
        <dbReference type="Proteomes" id="UP001145742"/>
    </source>
</evidence>
<accession>A0ABQ9D489</accession>
<sequence>MSQQCTQVAKKANGILDCIRNSVANRSREVILPLYSALVRPHLEYCVQFWGPQFRKDVEVLEQVQKRATRQVKAYEERLRELRLFSLEKRRLREDLVTLYNYMKRGCSEVGVGLFSQATSSMTRGLCLMLCQGRFRLYNLKKFFTERVIRHWNGLPREVVDSPFLEVFKIRLDVALNNNSGSGSRVHLMI</sequence>
<keyword evidence="3" id="KW-1185">Reference proteome</keyword>
<feature type="coiled-coil region" evidence="1">
    <location>
        <begin position="58"/>
        <end position="85"/>
    </location>
</feature>
<dbReference type="EMBL" id="WHWB01034148">
    <property type="protein sequence ID" value="KAJ7413322.1"/>
    <property type="molecule type" value="Genomic_DNA"/>
</dbReference>
<comment type="caution">
    <text evidence="2">The sequence shown here is derived from an EMBL/GenBank/DDBJ whole genome shotgun (WGS) entry which is preliminary data.</text>
</comment>
<gene>
    <name evidence="2" type="ORF">WISP_91381</name>
</gene>
<name>A0ABQ9D489_9PASS</name>
<organism evidence="2 3">
    <name type="scientific">Willisornis vidua</name>
    <name type="common">Xingu scale-backed antbird</name>
    <dbReference type="NCBI Taxonomy" id="1566151"/>
    <lineage>
        <taxon>Eukaryota</taxon>
        <taxon>Metazoa</taxon>
        <taxon>Chordata</taxon>
        <taxon>Craniata</taxon>
        <taxon>Vertebrata</taxon>
        <taxon>Euteleostomi</taxon>
        <taxon>Archelosauria</taxon>
        <taxon>Archosauria</taxon>
        <taxon>Dinosauria</taxon>
        <taxon>Saurischia</taxon>
        <taxon>Theropoda</taxon>
        <taxon>Coelurosauria</taxon>
        <taxon>Aves</taxon>
        <taxon>Neognathae</taxon>
        <taxon>Neoaves</taxon>
        <taxon>Telluraves</taxon>
        <taxon>Australaves</taxon>
        <taxon>Passeriformes</taxon>
        <taxon>Thamnophilidae</taxon>
        <taxon>Willisornis</taxon>
    </lineage>
</organism>
<protein>
    <submittedName>
        <fullName evidence="2">Uncharacterized protein</fullName>
    </submittedName>
</protein>